<name>A0ACB7H101_MANES</name>
<comment type="caution">
    <text evidence="1">The sequence shown here is derived from an EMBL/GenBank/DDBJ whole genome shotgun (WGS) entry which is preliminary data.</text>
</comment>
<gene>
    <name evidence="1" type="ORF">MANES_10G085900v8</name>
</gene>
<evidence type="ECO:0000313" key="1">
    <source>
        <dbReference type="EMBL" id="KAG8645710.1"/>
    </source>
</evidence>
<sequence>MQFSTLSFGTTTPSAMAALVQRLTSASTCFGLLTWLLFANVAFSGQIVKQLPGFDGELPFKLETGYINVGDSELFYYFIESQGDPERDPLFLWLTGGPGCSSFSGLILEIGPLEFDVDNYKAGLPELKYYKYAWTKAASFIFLDAPVGSGFSYARTPEGWNMSDSEYAEQSYQFLKKWLFEHPQYLKLQLFIGGDSYSGIPVPLITKKVIDGNEARVHPHLNLQGYIVGNPLTDSIIDGNSRIVLAHRLSFISDELYEKLKTSCNEMYVDVDPSNSECLSALAYYQVCVKDINSKQVLEPNCLSWKANAEAGRRSVKENPSNFTHPSPPRISKFQCQVNCFTSISFITSLPLLVIGFFMQNFGMISEWVRCNRSLSYKADVRSVVDVHQYLSTKGLQLLVETGDHDMIVPHIGTEKWIVSLNLTIADDWRPWFIDGQVAGYTRKYAEHGFQLTFATVKGGGHPAPEFNRRECYEMFQSSTFISPSSKKSNFSLPGAHPIEYSCHFVNQLLME</sequence>
<dbReference type="EMBL" id="CM004396">
    <property type="protein sequence ID" value="KAG8645710.1"/>
    <property type="molecule type" value="Genomic_DNA"/>
</dbReference>
<keyword evidence="2" id="KW-1185">Reference proteome</keyword>
<evidence type="ECO:0000313" key="2">
    <source>
        <dbReference type="Proteomes" id="UP000091857"/>
    </source>
</evidence>
<accession>A0ACB7H101</accession>
<reference evidence="2" key="1">
    <citation type="journal article" date="2016" name="Nat. Biotechnol.">
        <title>Sequencing wild and cultivated cassava and related species reveals extensive interspecific hybridization and genetic diversity.</title>
        <authorList>
            <person name="Bredeson J.V."/>
            <person name="Lyons J.B."/>
            <person name="Prochnik S.E."/>
            <person name="Wu G.A."/>
            <person name="Ha C.M."/>
            <person name="Edsinger-Gonzales E."/>
            <person name="Grimwood J."/>
            <person name="Schmutz J."/>
            <person name="Rabbi I.Y."/>
            <person name="Egesi C."/>
            <person name="Nauluvula P."/>
            <person name="Lebot V."/>
            <person name="Ndunguru J."/>
            <person name="Mkamilo G."/>
            <person name="Bart R.S."/>
            <person name="Setter T.L."/>
            <person name="Gleadow R.M."/>
            <person name="Kulakow P."/>
            <person name="Ferguson M.E."/>
            <person name="Rounsley S."/>
            <person name="Rokhsar D.S."/>
        </authorList>
    </citation>
    <scope>NUCLEOTIDE SEQUENCE [LARGE SCALE GENOMIC DNA]</scope>
    <source>
        <strain evidence="2">cv. AM560-2</strain>
    </source>
</reference>
<proteinExistence type="predicted"/>
<protein>
    <submittedName>
        <fullName evidence="1">Uncharacterized protein</fullName>
    </submittedName>
</protein>
<organism evidence="1 2">
    <name type="scientific">Manihot esculenta</name>
    <name type="common">Cassava</name>
    <name type="synonym">Jatropha manihot</name>
    <dbReference type="NCBI Taxonomy" id="3983"/>
    <lineage>
        <taxon>Eukaryota</taxon>
        <taxon>Viridiplantae</taxon>
        <taxon>Streptophyta</taxon>
        <taxon>Embryophyta</taxon>
        <taxon>Tracheophyta</taxon>
        <taxon>Spermatophyta</taxon>
        <taxon>Magnoliopsida</taxon>
        <taxon>eudicotyledons</taxon>
        <taxon>Gunneridae</taxon>
        <taxon>Pentapetalae</taxon>
        <taxon>rosids</taxon>
        <taxon>fabids</taxon>
        <taxon>Malpighiales</taxon>
        <taxon>Euphorbiaceae</taxon>
        <taxon>Crotonoideae</taxon>
        <taxon>Manihoteae</taxon>
        <taxon>Manihot</taxon>
    </lineage>
</organism>
<dbReference type="Proteomes" id="UP000091857">
    <property type="component" value="Chromosome 10"/>
</dbReference>